<protein>
    <submittedName>
        <fullName evidence="1">Uncharacterized protein</fullName>
    </submittedName>
</protein>
<dbReference type="RefSeq" id="WP_076956080.1">
    <property type="nucleotide sequence ID" value="NZ_MLCO01000025.1"/>
</dbReference>
<dbReference type="EMBL" id="MLCO01000025">
    <property type="protein sequence ID" value="ONG57871.1"/>
    <property type="molecule type" value="Genomic_DNA"/>
</dbReference>
<dbReference type="OrthoDB" id="7198507at2"/>
<comment type="caution">
    <text evidence="1">The sequence shown here is derived from an EMBL/GenBank/DDBJ whole genome shotgun (WGS) entry which is preliminary data.</text>
</comment>
<organism evidence="1 2">
    <name type="scientific">Teichococcus deserti</name>
    <dbReference type="NCBI Taxonomy" id="1817963"/>
    <lineage>
        <taxon>Bacteria</taxon>
        <taxon>Pseudomonadati</taxon>
        <taxon>Pseudomonadota</taxon>
        <taxon>Alphaproteobacteria</taxon>
        <taxon>Acetobacterales</taxon>
        <taxon>Roseomonadaceae</taxon>
        <taxon>Roseomonas</taxon>
    </lineage>
</organism>
<evidence type="ECO:0000313" key="2">
    <source>
        <dbReference type="Proteomes" id="UP000188879"/>
    </source>
</evidence>
<dbReference type="Proteomes" id="UP000188879">
    <property type="component" value="Unassembled WGS sequence"/>
</dbReference>
<dbReference type="AlphaFoldDB" id="A0A1V2H6I9"/>
<reference evidence="1 2" key="1">
    <citation type="submission" date="2016-10" db="EMBL/GenBank/DDBJ databases">
        <title>Draft Genome sequence of Roseomonas sp. strain M3.</title>
        <authorList>
            <person name="Subhash Y."/>
            <person name="Lee S."/>
        </authorList>
    </citation>
    <scope>NUCLEOTIDE SEQUENCE [LARGE SCALE GENOMIC DNA]</scope>
    <source>
        <strain evidence="1 2">M3</strain>
    </source>
</reference>
<accession>A0A1V2H6I9</accession>
<name>A0A1V2H6I9_9PROT</name>
<keyword evidence="2" id="KW-1185">Reference proteome</keyword>
<proteinExistence type="predicted"/>
<gene>
    <name evidence="1" type="ORF">BKE38_03935</name>
</gene>
<evidence type="ECO:0000313" key="1">
    <source>
        <dbReference type="EMBL" id="ONG57871.1"/>
    </source>
</evidence>
<sequence>MGFEARDHGYRLPGATALVLDSHLAPWRGWMARSRCLDADCPPNRLIAVGDILAARGDVTLLGMAEGLRCHACGAKAGSVSLVLRSPAGEIVQPLRGRAALFGHRA</sequence>